<evidence type="ECO:0000313" key="2">
    <source>
        <dbReference type="EMBL" id="TYJ51121.1"/>
    </source>
</evidence>
<evidence type="ECO:0000313" key="3">
    <source>
        <dbReference type="Proteomes" id="UP000322245"/>
    </source>
</evidence>
<comment type="caution">
    <text evidence="2">The sequence shown here is derived from an EMBL/GenBank/DDBJ whole genome shotgun (WGS) entry which is preliminary data.</text>
</comment>
<keyword evidence="3" id="KW-1185">Reference proteome</keyword>
<dbReference type="AlphaFoldDB" id="A0A5D3ALM3"/>
<feature type="region of interest" description="Disordered" evidence="1">
    <location>
        <begin position="1"/>
        <end position="37"/>
    </location>
</feature>
<accession>A0A5D3ALM3</accession>
<dbReference type="EMBL" id="NIDF01000435">
    <property type="protein sequence ID" value="TYJ51121.1"/>
    <property type="molecule type" value="Genomic_DNA"/>
</dbReference>
<proteinExistence type="predicted"/>
<reference evidence="2 3" key="1">
    <citation type="submission" date="2017-05" db="EMBL/GenBank/DDBJ databases">
        <title>The Genome Sequence of Tsuchiyaea wingfieldii DSM 27421.</title>
        <authorList>
            <person name="Cuomo C."/>
            <person name="Passer A."/>
            <person name="Billmyre B."/>
            <person name="Heitman J."/>
        </authorList>
    </citation>
    <scope>NUCLEOTIDE SEQUENCE [LARGE SCALE GENOMIC DNA]</scope>
    <source>
        <strain evidence="2 3">DSM 27421</strain>
    </source>
</reference>
<sequence length="96" mass="10578">MSGSNDQSQFYNYSQPMFDPDRSYDESGQQYDRYSGLPMTGASMMMMAGEPQQYGATGASAESYGAGTTYNNASQQQPAQPSSSSYELKKRGRPRK</sequence>
<gene>
    <name evidence="2" type="ORF">B9479_008324</name>
</gene>
<feature type="region of interest" description="Disordered" evidence="1">
    <location>
        <begin position="54"/>
        <end position="96"/>
    </location>
</feature>
<feature type="compositionally biased region" description="Low complexity" evidence="1">
    <location>
        <begin position="73"/>
        <end position="85"/>
    </location>
</feature>
<feature type="non-terminal residue" evidence="2">
    <location>
        <position position="96"/>
    </location>
</feature>
<evidence type="ECO:0000256" key="1">
    <source>
        <dbReference type="SAM" id="MobiDB-lite"/>
    </source>
</evidence>
<feature type="compositionally biased region" description="Polar residues" evidence="1">
    <location>
        <begin position="1"/>
        <end position="15"/>
    </location>
</feature>
<name>A0A5D3ALM3_9TREE</name>
<dbReference type="Proteomes" id="UP000322245">
    <property type="component" value="Unassembled WGS sequence"/>
</dbReference>
<organism evidence="2 3">
    <name type="scientific">Cryptococcus floricola</name>
    <dbReference type="NCBI Taxonomy" id="2591691"/>
    <lineage>
        <taxon>Eukaryota</taxon>
        <taxon>Fungi</taxon>
        <taxon>Dikarya</taxon>
        <taxon>Basidiomycota</taxon>
        <taxon>Agaricomycotina</taxon>
        <taxon>Tremellomycetes</taxon>
        <taxon>Tremellales</taxon>
        <taxon>Cryptococcaceae</taxon>
        <taxon>Cryptococcus</taxon>
    </lineage>
</organism>
<protein>
    <submittedName>
        <fullName evidence="2">Uncharacterized protein</fullName>
    </submittedName>
</protein>